<name>A0AAE3XC68_9DEIO</name>
<proteinExistence type="predicted"/>
<evidence type="ECO:0000313" key="2">
    <source>
        <dbReference type="Proteomes" id="UP001185331"/>
    </source>
</evidence>
<protein>
    <recommendedName>
        <fullName evidence="3">Immunity protein 8 of polymorphic toxin system</fullName>
    </recommendedName>
</protein>
<accession>A0AAE3XC68</accession>
<comment type="caution">
    <text evidence="1">The sequence shown here is derived from an EMBL/GenBank/DDBJ whole genome shotgun (WGS) entry which is preliminary data.</text>
</comment>
<organism evidence="1 2">
    <name type="scientific">Deinococcus soli</name>
    <name type="common">ex Cha et al. 2016</name>
    <dbReference type="NCBI Taxonomy" id="1309411"/>
    <lineage>
        <taxon>Bacteria</taxon>
        <taxon>Thermotogati</taxon>
        <taxon>Deinococcota</taxon>
        <taxon>Deinococci</taxon>
        <taxon>Deinococcales</taxon>
        <taxon>Deinococcaceae</taxon>
        <taxon>Deinococcus</taxon>
    </lineage>
</organism>
<dbReference type="AlphaFoldDB" id="A0AAE3XC68"/>
<dbReference type="Proteomes" id="UP001185331">
    <property type="component" value="Unassembled WGS sequence"/>
</dbReference>
<gene>
    <name evidence="1" type="ORF">J2Y00_002747</name>
</gene>
<dbReference type="InterPro" id="IPR028964">
    <property type="entry name" value="Imm8"/>
</dbReference>
<sequence>MIAELKLISLADHSSFESFVPEYPLDFGVDLRLYIGEVGGDASDSFSLTVCSPDWLRRECASQGFVWRWDLLIVEEFNRVEIVQVLQRMVSRCVGETWDIVVAQLARRMQWEFDTYA</sequence>
<dbReference type="Pfam" id="PF15586">
    <property type="entry name" value="Imm8"/>
    <property type="match status" value="1"/>
</dbReference>
<dbReference type="RefSeq" id="WP_309855299.1">
    <property type="nucleotide sequence ID" value="NZ_JAVDQJ010000006.1"/>
</dbReference>
<evidence type="ECO:0000313" key="1">
    <source>
        <dbReference type="EMBL" id="MDR6219150.1"/>
    </source>
</evidence>
<reference evidence="1" key="1">
    <citation type="submission" date="2023-07" db="EMBL/GenBank/DDBJ databases">
        <title>Sorghum-associated microbial communities from plants grown in Nebraska, USA.</title>
        <authorList>
            <person name="Schachtman D."/>
        </authorList>
    </citation>
    <scope>NUCLEOTIDE SEQUENCE</scope>
    <source>
        <strain evidence="1">BE330</strain>
    </source>
</reference>
<dbReference type="EMBL" id="JAVDQK010000006">
    <property type="protein sequence ID" value="MDR6219150.1"/>
    <property type="molecule type" value="Genomic_DNA"/>
</dbReference>
<evidence type="ECO:0008006" key="3">
    <source>
        <dbReference type="Google" id="ProtNLM"/>
    </source>
</evidence>